<dbReference type="InterPro" id="IPR057670">
    <property type="entry name" value="SH3_retrovirus"/>
</dbReference>
<evidence type="ECO:0000313" key="4">
    <source>
        <dbReference type="EMBL" id="GFA03550.1"/>
    </source>
</evidence>
<gene>
    <name evidence="4" type="ORF">Tci_575522</name>
</gene>
<dbReference type="AlphaFoldDB" id="A0A699J1R1"/>
<evidence type="ECO:0000256" key="1">
    <source>
        <dbReference type="SAM" id="MobiDB-lite"/>
    </source>
</evidence>
<protein>
    <submittedName>
        <fullName evidence="4">Copia protein</fullName>
    </submittedName>
</protein>
<comment type="caution">
    <text evidence="4">The sequence shown here is derived from an EMBL/GenBank/DDBJ whole genome shotgun (WGS) entry which is preliminary data.</text>
</comment>
<organism evidence="4">
    <name type="scientific">Tanacetum cinerariifolium</name>
    <name type="common">Dalmatian daisy</name>
    <name type="synonym">Chrysanthemum cinerariifolium</name>
    <dbReference type="NCBI Taxonomy" id="118510"/>
    <lineage>
        <taxon>Eukaryota</taxon>
        <taxon>Viridiplantae</taxon>
        <taxon>Streptophyta</taxon>
        <taxon>Embryophyta</taxon>
        <taxon>Tracheophyta</taxon>
        <taxon>Spermatophyta</taxon>
        <taxon>Magnoliopsida</taxon>
        <taxon>eudicotyledons</taxon>
        <taxon>Gunneridae</taxon>
        <taxon>Pentapetalae</taxon>
        <taxon>asterids</taxon>
        <taxon>campanulids</taxon>
        <taxon>Asterales</taxon>
        <taxon>Asteraceae</taxon>
        <taxon>Asteroideae</taxon>
        <taxon>Anthemideae</taxon>
        <taxon>Anthemidinae</taxon>
        <taxon>Tanacetum</taxon>
    </lineage>
</organism>
<evidence type="ECO:0000259" key="3">
    <source>
        <dbReference type="Pfam" id="PF25597"/>
    </source>
</evidence>
<name>A0A699J1R1_TANCI</name>
<feature type="compositionally biased region" description="Basic and acidic residues" evidence="1">
    <location>
        <begin position="295"/>
        <end position="311"/>
    </location>
</feature>
<feature type="compositionally biased region" description="Basic and acidic residues" evidence="1">
    <location>
        <begin position="277"/>
        <end position="287"/>
    </location>
</feature>
<feature type="domain" description="Reverse transcriptase Ty1/copia-type" evidence="2">
    <location>
        <begin position="419"/>
        <end position="506"/>
    </location>
</feature>
<feature type="domain" description="Retroviral polymerase SH3-like" evidence="3">
    <location>
        <begin position="152"/>
        <end position="196"/>
    </location>
</feature>
<dbReference type="EMBL" id="BKCJ010359056">
    <property type="protein sequence ID" value="GFA03550.1"/>
    <property type="molecule type" value="Genomic_DNA"/>
</dbReference>
<feature type="region of interest" description="Disordered" evidence="1">
    <location>
        <begin position="23"/>
        <end position="42"/>
    </location>
</feature>
<feature type="non-terminal residue" evidence="4">
    <location>
        <position position="1"/>
    </location>
</feature>
<sequence>IYKVWKIPVSAAKPKAAASTSAAKNVNTAGPKHSVNFSNSRSTFHKSHSTITRSFYNATTHSRSNSTERVNTVGSKAVSVVKGNEVTAVKASAKNKAYLADYQEIHDGGFDAFGSSRGKITGIVTDDFSRFSWVFFLATEDETSKNTLDPLGKFKGKADEGFLVGYSVTSKAFGVFNTKTRKVEENLHVRFLENKPNVAGKGPNWLFDIDSLTNSMNYIPVFAGNQTNKNEGPQDTNGNACTQDYVDVEKEVSDQHHIMLTLWSSISFTYKISYDKTEDNKPKDDTGSKTVVKPVNKEDQAYKDEFDRQLSQEKGAAKAGSTNSFNTVSNPVNAANDTIELRSTGIFTSAYDDDLDTFNSPFQSVGIEADFNNMESSTIVSPITTHMVHIDHPKDQILEDSQSAVQTRGMAKKSYGAHAFAYRNKKDERGIEVRNKARLVAQGHRKEEGIDYDEVFAHVAKIKAIRIFLAFASFIGFIVYQMDVKSAFLYGKIEEEVYFSQPPGFIDP</sequence>
<dbReference type="Pfam" id="PF07727">
    <property type="entry name" value="RVT_2"/>
    <property type="match status" value="1"/>
</dbReference>
<feature type="region of interest" description="Disordered" evidence="1">
    <location>
        <begin position="277"/>
        <end position="328"/>
    </location>
</feature>
<dbReference type="InterPro" id="IPR013103">
    <property type="entry name" value="RVT_2"/>
</dbReference>
<reference evidence="4" key="1">
    <citation type="journal article" date="2019" name="Sci. Rep.">
        <title>Draft genome of Tanacetum cinerariifolium, the natural source of mosquito coil.</title>
        <authorList>
            <person name="Yamashiro T."/>
            <person name="Shiraishi A."/>
            <person name="Satake H."/>
            <person name="Nakayama K."/>
        </authorList>
    </citation>
    <scope>NUCLEOTIDE SEQUENCE</scope>
</reference>
<proteinExistence type="predicted"/>
<dbReference type="Pfam" id="PF25597">
    <property type="entry name" value="SH3_retrovirus"/>
    <property type="match status" value="1"/>
</dbReference>
<accession>A0A699J1R1</accession>
<evidence type="ECO:0000259" key="2">
    <source>
        <dbReference type="Pfam" id="PF07727"/>
    </source>
</evidence>